<dbReference type="EMBL" id="CP002865">
    <property type="protein sequence ID" value="AEI37124.1"/>
    <property type="molecule type" value="Genomic_DNA"/>
</dbReference>
<name>F8EU44_ZYMMT</name>
<sequence length="78" mass="8780">MISSHLMIIIIVALAITGSIIKSRSRHTSRLGDISEDPSLKEMQKEITTLKERVAVLERITTDNHRTIALDREIDALN</sequence>
<gene>
    <name evidence="2" type="ordered locus">Zymop_0221</name>
</gene>
<proteinExistence type="predicted"/>
<dbReference type="RefSeq" id="WP_013933524.1">
    <property type="nucleotide sequence ID" value="NC_015709.1"/>
</dbReference>
<protein>
    <recommendedName>
        <fullName evidence="4">Phage shock protein B</fullName>
    </recommendedName>
</protein>
<dbReference type="HOGENOM" id="CLU_186160_0_0_5"/>
<keyword evidence="1" id="KW-1133">Transmembrane helix</keyword>
<evidence type="ECO:0000313" key="3">
    <source>
        <dbReference type="Proteomes" id="UP000000491"/>
    </source>
</evidence>
<keyword evidence="1" id="KW-0812">Transmembrane</keyword>
<reference evidence="2 3" key="1">
    <citation type="journal article" date="2011" name="J. Bacteriol.">
        <title>Genome sequence of the ethanol-producing Zymomonas mobilis subsp. pomaceae lectotype strain ATCC 29192.</title>
        <authorList>
            <person name="Kouvelis V.N."/>
            <person name="Davenport K.W."/>
            <person name="Brettin T.S."/>
            <person name="Bruce D."/>
            <person name="Detter C."/>
            <person name="Han C.S."/>
            <person name="Nolan M."/>
            <person name="Tapia R."/>
            <person name="Damoulaki A."/>
            <person name="Kyrpides N.C."/>
            <person name="Typas M.A."/>
            <person name="Pappas K.M."/>
        </authorList>
    </citation>
    <scope>NUCLEOTIDE SEQUENCE [LARGE SCALE GENOMIC DNA]</scope>
    <source>
        <strain evidence="3">ATCC 29192 / DSM 22645 / JCM 10191 / CCUG 17912 / NBRC 13757 / NCIMB 11200 / NRRL B-4491 / Barker I</strain>
    </source>
</reference>
<dbReference type="Proteomes" id="UP000000491">
    <property type="component" value="Chromosome"/>
</dbReference>
<keyword evidence="1" id="KW-0472">Membrane</keyword>
<feature type="transmembrane region" description="Helical" evidence="1">
    <location>
        <begin position="6"/>
        <end position="21"/>
    </location>
</feature>
<dbReference type="KEGG" id="zmp:Zymop_0221"/>
<accession>F8EU44</accession>
<dbReference type="STRING" id="579138.Zymop_0221"/>
<evidence type="ECO:0008006" key="4">
    <source>
        <dbReference type="Google" id="ProtNLM"/>
    </source>
</evidence>
<dbReference type="AlphaFoldDB" id="F8EU44"/>
<evidence type="ECO:0000256" key="1">
    <source>
        <dbReference type="SAM" id="Phobius"/>
    </source>
</evidence>
<dbReference type="PATRIC" id="fig|579138.3.peg.236"/>
<evidence type="ECO:0000313" key="2">
    <source>
        <dbReference type="EMBL" id="AEI37124.1"/>
    </source>
</evidence>
<organism evidence="2 3">
    <name type="scientific">Zymomonas mobilis subsp. pomaceae (strain ATCC 29192 / DSM 22645 / JCM 10191 / CCUG 17912 / NBRC 13757 / NCIMB 11200 / NRRL B-4491 / Barker I)</name>
    <dbReference type="NCBI Taxonomy" id="579138"/>
    <lineage>
        <taxon>Bacteria</taxon>
        <taxon>Pseudomonadati</taxon>
        <taxon>Pseudomonadota</taxon>
        <taxon>Alphaproteobacteria</taxon>
        <taxon>Sphingomonadales</taxon>
        <taxon>Zymomonadaceae</taxon>
        <taxon>Zymomonas</taxon>
    </lineage>
</organism>